<dbReference type="Pfam" id="PF07534">
    <property type="entry name" value="TLD"/>
    <property type="match status" value="1"/>
</dbReference>
<proteinExistence type="inferred from homology"/>
<comment type="subcellular location">
    <subcellularLocation>
        <location evidence="1">Mitochondrion</location>
    </subcellularLocation>
</comment>
<dbReference type="PROSITE" id="PS51886">
    <property type="entry name" value="TLDC"/>
    <property type="match status" value="1"/>
</dbReference>
<feature type="compositionally biased region" description="Low complexity" evidence="5">
    <location>
        <begin position="16"/>
        <end position="32"/>
    </location>
</feature>
<evidence type="ECO:0000313" key="7">
    <source>
        <dbReference type="EMBL" id="KGK38690.1"/>
    </source>
</evidence>
<accession>A0A099P197</accession>
<evidence type="ECO:0000256" key="5">
    <source>
        <dbReference type="SAM" id="MobiDB-lite"/>
    </source>
</evidence>
<evidence type="ECO:0000256" key="2">
    <source>
        <dbReference type="ARBA" id="ARBA00009540"/>
    </source>
</evidence>
<dbReference type="EMBL" id="JQFK01000017">
    <property type="protein sequence ID" value="KGK38690.1"/>
    <property type="molecule type" value="Genomic_DNA"/>
</dbReference>
<reference evidence="8" key="1">
    <citation type="journal article" date="2014" name="Microb. Cell Fact.">
        <title>Exploiting Issatchenkia orientalis SD108 for succinic acid production.</title>
        <authorList>
            <person name="Xiao H."/>
            <person name="Shao Z."/>
            <person name="Jiang Y."/>
            <person name="Dole S."/>
            <person name="Zhao H."/>
        </authorList>
    </citation>
    <scope>NUCLEOTIDE SEQUENCE [LARGE SCALE GENOMIC DNA]</scope>
    <source>
        <strain evidence="8">SD108</strain>
    </source>
</reference>
<comment type="similarity">
    <text evidence="2">Belongs to the OXR1 family.</text>
</comment>
<dbReference type="GO" id="GO:0032984">
    <property type="term" value="P:protein-containing complex disassembly"/>
    <property type="evidence" value="ECO:0007669"/>
    <property type="project" value="EnsemblFungi"/>
</dbReference>
<dbReference type="Proteomes" id="UP000029867">
    <property type="component" value="Unassembled WGS sequence"/>
</dbReference>
<dbReference type="HOGENOM" id="CLU_029204_0_0_1"/>
<feature type="domain" description="TLDc" evidence="6">
    <location>
        <begin position="62"/>
        <end position="253"/>
    </location>
</feature>
<evidence type="ECO:0000256" key="3">
    <source>
        <dbReference type="ARBA" id="ARBA00023128"/>
    </source>
</evidence>
<dbReference type="GO" id="GO:0005739">
    <property type="term" value="C:mitochondrion"/>
    <property type="evidence" value="ECO:0007669"/>
    <property type="project" value="UniProtKB-SubCell"/>
</dbReference>
<dbReference type="PANTHER" id="PTHR23354">
    <property type="entry name" value="NUCLEOLAR PROTEIN 7/ESTROGEN RECEPTOR COACTIVATOR-RELATED"/>
    <property type="match status" value="1"/>
</dbReference>
<gene>
    <name evidence="7" type="ORF">JL09_g2199</name>
</gene>
<dbReference type="InterPro" id="IPR006571">
    <property type="entry name" value="TLDc_dom"/>
</dbReference>
<dbReference type="GO" id="GO:0005634">
    <property type="term" value="C:nucleus"/>
    <property type="evidence" value="ECO:0007669"/>
    <property type="project" value="TreeGrafter"/>
</dbReference>
<feature type="region of interest" description="Disordered" evidence="5">
    <location>
        <begin position="1"/>
        <end position="46"/>
    </location>
</feature>
<name>A0A099P197_PICKU</name>
<dbReference type="GO" id="GO:0006979">
    <property type="term" value="P:response to oxidative stress"/>
    <property type="evidence" value="ECO:0007669"/>
    <property type="project" value="TreeGrafter"/>
</dbReference>
<protein>
    <recommendedName>
        <fullName evidence="4">Oxidation resistance protein 1</fullName>
    </recommendedName>
</protein>
<feature type="compositionally biased region" description="Basic and acidic residues" evidence="5">
    <location>
        <begin position="1"/>
        <end position="10"/>
    </location>
</feature>
<evidence type="ECO:0000256" key="4">
    <source>
        <dbReference type="ARBA" id="ARBA00040604"/>
    </source>
</evidence>
<evidence type="ECO:0000313" key="8">
    <source>
        <dbReference type="Proteomes" id="UP000029867"/>
    </source>
</evidence>
<evidence type="ECO:0000256" key="1">
    <source>
        <dbReference type="ARBA" id="ARBA00004173"/>
    </source>
</evidence>
<dbReference type="GO" id="GO:0045053">
    <property type="term" value="P:protein retention in Golgi apparatus"/>
    <property type="evidence" value="ECO:0007669"/>
    <property type="project" value="EnsemblFungi"/>
</dbReference>
<dbReference type="PANTHER" id="PTHR23354:SF62">
    <property type="entry name" value="MUSTARD, ISOFORM V"/>
    <property type="match status" value="1"/>
</dbReference>
<dbReference type="AlphaFoldDB" id="A0A099P197"/>
<dbReference type="eggNOG" id="KOG2372">
    <property type="taxonomic scope" value="Eukaryota"/>
</dbReference>
<comment type="caution">
    <text evidence="7">The sequence shown here is derived from an EMBL/GenBank/DDBJ whole genome shotgun (WGS) entry which is preliminary data.</text>
</comment>
<dbReference type="VEuPathDB" id="FungiDB:C5L36_0C11240"/>
<sequence length="253" mass="29014">MSRSPLEKFRTIFKRSSSNSSRSNSTQSENNSLTMGGENYDYDEPPLTPLELHGYKSTTKHRLLNKELAEELRQHVPALLQISHDWELLYSIEQSGTSLQTLYDKCQPQIGESVNRRRGYLIVVQDTRKNIFGAYINEHLRPLDKKIYYGNGDCFLWKLEKGDVKDLNNKHQSIEKKEVSLNLKVFPFTSVNDFVIYSNNQFISVGSGDGKFGLWIDSNLSIGASDSVDTFGNEPLSDRKKFYILGLEIWKIC</sequence>
<dbReference type="SMART" id="SM00584">
    <property type="entry name" value="TLDc"/>
    <property type="match status" value="1"/>
</dbReference>
<organism evidence="7 8">
    <name type="scientific">Pichia kudriavzevii</name>
    <name type="common">Yeast</name>
    <name type="synonym">Issatchenkia orientalis</name>
    <dbReference type="NCBI Taxonomy" id="4909"/>
    <lineage>
        <taxon>Eukaryota</taxon>
        <taxon>Fungi</taxon>
        <taxon>Dikarya</taxon>
        <taxon>Ascomycota</taxon>
        <taxon>Saccharomycotina</taxon>
        <taxon>Pichiomycetes</taxon>
        <taxon>Pichiales</taxon>
        <taxon>Pichiaceae</taxon>
        <taxon>Pichia</taxon>
    </lineage>
</organism>
<evidence type="ECO:0000259" key="6">
    <source>
        <dbReference type="PROSITE" id="PS51886"/>
    </source>
</evidence>
<keyword evidence="3" id="KW-0496">Mitochondrion</keyword>